<keyword evidence="3" id="KW-1185">Reference proteome</keyword>
<sequence length="143" mass="14276">MAVVAQGSFDTWGGSLCFERDAPRAPAAAPGHSGLAPPEPQAARPSFQLELAELLSPTVPPPSSPAAAAARPARRPDGAWSLPLEFQELTTQDVLAHSRSQDFASLAGPGGSSRGAGASAEWAPPSAGSAGSGTGARARSPAP</sequence>
<feature type="region of interest" description="Disordered" evidence="1">
    <location>
        <begin position="100"/>
        <end position="143"/>
    </location>
</feature>
<protein>
    <submittedName>
        <fullName evidence="2">Uncharacterized protein</fullName>
    </submittedName>
</protein>
<evidence type="ECO:0000313" key="2">
    <source>
        <dbReference type="EMBL" id="CAK0893322.1"/>
    </source>
</evidence>
<gene>
    <name evidence="2" type="ORF">PCOR1329_LOCUS72689</name>
</gene>
<accession>A0ABN9X273</accession>
<reference evidence="2" key="1">
    <citation type="submission" date="2023-10" db="EMBL/GenBank/DDBJ databases">
        <authorList>
            <person name="Chen Y."/>
            <person name="Shah S."/>
            <person name="Dougan E. K."/>
            <person name="Thang M."/>
            <person name="Chan C."/>
        </authorList>
    </citation>
    <scope>NUCLEOTIDE SEQUENCE [LARGE SCALE GENOMIC DNA]</scope>
</reference>
<name>A0ABN9X273_9DINO</name>
<evidence type="ECO:0000313" key="3">
    <source>
        <dbReference type="Proteomes" id="UP001189429"/>
    </source>
</evidence>
<evidence type="ECO:0000256" key="1">
    <source>
        <dbReference type="SAM" id="MobiDB-lite"/>
    </source>
</evidence>
<proteinExistence type="predicted"/>
<organism evidence="2 3">
    <name type="scientific">Prorocentrum cordatum</name>
    <dbReference type="NCBI Taxonomy" id="2364126"/>
    <lineage>
        <taxon>Eukaryota</taxon>
        <taxon>Sar</taxon>
        <taxon>Alveolata</taxon>
        <taxon>Dinophyceae</taxon>
        <taxon>Prorocentrales</taxon>
        <taxon>Prorocentraceae</taxon>
        <taxon>Prorocentrum</taxon>
    </lineage>
</organism>
<feature type="non-terminal residue" evidence="2">
    <location>
        <position position="143"/>
    </location>
</feature>
<comment type="caution">
    <text evidence="2">The sequence shown here is derived from an EMBL/GenBank/DDBJ whole genome shotgun (WGS) entry which is preliminary data.</text>
</comment>
<feature type="compositionally biased region" description="Low complexity" evidence="1">
    <location>
        <begin position="115"/>
        <end position="143"/>
    </location>
</feature>
<feature type="region of interest" description="Disordered" evidence="1">
    <location>
        <begin position="23"/>
        <end position="79"/>
    </location>
</feature>
<dbReference type="EMBL" id="CAUYUJ010019733">
    <property type="protein sequence ID" value="CAK0893322.1"/>
    <property type="molecule type" value="Genomic_DNA"/>
</dbReference>
<dbReference type="Proteomes" id="UP001189429">
    <property type="component" value="Unassembled WGS sequence"/>
</dbReference>